<evidence type="ECO:0000313" key="3">
    <source>
        <dbReference type="Proteomes" id="UP001168821"/>
    </source>
</evidence>
<keyword evidence="3" id="KW-1185">Reference proteome</keyword>
<comment type="caution">
    <text evidence="2">The sequence shown here is derived from an EMBL/GenBank/DDBJ whole genome shotgun (WGS) entry which is preliminary data.</text>
</comment>
<keyword evidence="1" id="KW-0732">Signal</keyword>
<reference evidence="2" key="1">
    <citation type="journal article" date="2023" name="G3 (Bethesda)">
        <title>Whole genome assemblies of Zophobas morio and Tenebrio molitor.</title>
        <authorList>
            <person name="Kaur S."/>
            <person name="Stinson S.A."/>
            <person name="diCenzo G.C."/>
        </authorList>
    </citation>
    <scope>NUCLEOTIDE SEQUENCE</scope>
    <source>
        <strain evidence="2">QUZm001</strain>
    </source>
</reference>
<feature type="signal peptide" evidence="1">
    <location>
        <begin position="1"/>
        <end position="18"/>
    </location>
</feature>
<organism evidence="2 3">
    <name type="scientific">Zophobas morio</name>
    <dbReference type="NCBI Taxonomy" id="2755281"/>
    <lineage>
        <taxon>Eukaryota</taxon>
        <taxon>Metazoa</taxon>
        <taxon>Ecdysozoa</taxon>
        <taxon>Arthropoda</taxon>
        <taxon>Hexapoda</taxon>
        <taxon>Insecta</taxon>
        <taxon>Pterygota</taxon>
        <taxon>Neoptera</taxon>
        <taxon>Endopterygota</taxon>
        <taxon>Coleoptera</taxon>
        <taxon>Polyphaga</taxon>
        <taxon>Cucujiformia</taxon>
        <taxon>Tenebrionidae</taxon>
        <taxon>Zophobas</taxon>
    </lineage>
</organism>
<name>A0AA38IUM1_9CUCU</name>
<dbReference type="EMBL" id="JALNTZ010000002">
    <property type="protein sequence ID" value="KAJ3662620.1"/>
    <property type="molecule type" value="Genomic_DNA"/>
</dbReference>
<protein>
    <recommendedName>
        <fullName evidence="4">Secreted protein</fullName>
    </recommendedName>
</protein>
<gene>
    <name evidence="2" type="ORF">Zmor_006959</name>
</gene>
<accession>A0AA38IUM1</accession>
<evidence type="ECO:0000313" key="2">
    <source>
        <dbReference type="EMBL" id="KAJ3662620.1"/>
    </source>
</evidence>
<evidence type="ECO:0008006" key="4">
    <source>
        <dbReference type="Google" id="ProtNLM"/>
    </source>
</evidence>
<dbReference type="AlphaFoldDB" id="A0AA38IUM1"/>
<feature type="chain" id="PRO_5041380638" description="Secreted protein" evidence="1">
    <location>
        <begin position="19"/>
        <end position="114"/>
    </location>
</feature>
<evidence type="ECO:0000256" key="1">
    <source>
        <dbReference type="SAM" id="SignalP"/>
    </source>
</evidence>
<dbReference type="Proteomes" id="UP001168821">
    <property type="component" value="Unassembled WGS sequence"/>
</dbReference>
<sequence>MELLGVIILWSCQADTSAAITGEAEASAGAGNGNGKNRKRKPPPVHFVALIIFLASIQRFDRRGGGQTAAASVTAHAGAYKTVQTPKSQRGWTVIPLACFGGLLPDERHQHLLA</sequence>
<proteinExistence type="predicted"/>